<gene>
    <name evidence="9" type="ORF">RND15_45815</name>
</gene>
<comment type="caution">
    <text evidence="9">The sequence shown here is derived from an EMBL/GenBank/DDBJ whole genome shotgun (WGS) entry which is preliminary data.</text>
</comment>
<evidence type="ECO:0000313" key="9">
    <source>
        <dbReference type="EMBL" id="MDT0549913.1"/>
    </source>
</evidence>
<comment type="function">
    <text evidence="8">Ferredoxins are iron-sulfur proteins that transfer electrons in a wide variety of metabolic reactions.</text>
</comment>
<evidence type="ECO:0000256" key="4">
    <source>
        <dbReference type="ARBA" id="ARBA00022982"/>
    </source>
</evidence>
<name>A0ABU2XYH5_9ACTN</name>
<dbReference type="SUPFAM" id="SSF54862">
    <property type="entry name" value="4Fe-4S ferredoxins"/>
    <property type="match status" value="1"/>
</dbReference>
<evidence type="ECO:0000256" key="6">
    <source>
        <dbReference type="ARBA" id="ARBA00023014"/>
    </source>
</evidence>
<evidence type="ECO:0000256" key="5">
    <source>
        <dbReference type="ARBA" id="ARBA00023004"/>
    </source>
</evidence>
<keyword evidence="5 8" id="KW-0408">Iron</keyword>
<evidence type="ECO:0000256" key="1">
    <source>
        <dbReference type="ARBA" id="ARBA00001927"/>
    </source>
</evidence>
<keyword evidence="10" id="KW-1185">Reference proteome</keyword>
<dbReference type="PANTHER" id="PTHR36923:SF3">
    <property type="entry name" value="FERREDOXIN"/>
    <property type="match status" value="1"/>
</dbReference>
<organism evidence="9 10">
    <name type="scientific">Streptomyces lonegramiae</name>
    <dbReference type="NCBI Taxonomy" id="3075524"/>
    <lineage>
        <taxon>Bacteria</taxon>
        <taxon>Bacillati</taxon>
        <taxon>Actinomycetota</taxon>
        <taxon>Actinomycetes</taxon>
        <taxon>Kitasatosporales</taxon>
        <taxon>Streptomycetaceae</taxon>
        <taxon>Streptomyces</taxon>
    </lineage>
</organism>
<dbReference type="Pfam" id="PF13370">
    <property type="entry name" value="Fer4_13"/>
    <property type="match status" value="1"/>
</dbReference>
<keyword evidence="3 8" id="KW-0479">Metal-binding</keyword>
<proteinExistence type="predicted"/>
<comment type="cofactor">
    <cofactor evidence="1">
        <name>[3Fe-4S] cluster</name>
        <dbReference type="ChEBI" id="CHEBI:21137"/>
    </cofactor>
</comment>
<dbReference type="InterPro" id="IPR051269">
    <property type="entry name" value="Fe-S_cluster_ET"/>
</dbReference>
<evidence type="ECO:0000256" key="2">
    <source>
        <dbReference type="ARBA" id="ARBA00022448"/>
    </source>
</evidence>
<keyword evidence="6 8" id="KW-0411">Iron-sulfur</keyword>
<evidence type="ECO:0000256" key="8">
    <source>
        <dbReference type="RuleBase" id="RU368020"/>
    </source>
</evidence>
<dbReference type="InterPro" id="IPR001080">
    <property type="entry name" value="3Fe4S_ferredoxin"/>
</dbReference>
<dbReference type="PANTHER" id="PTHR36923">
    <property type="entry name" value="FERREDOXIN"/>
    <property type="match status" value="1"/>
</dbReference>
<evidence type="ECO:0000313" key="10">
    <source>
        <dbReference type="Proteomes" id="UP001180754"/>
    </source>
</evidence>
<keyword evidence="2 8" id="KW-0813">Transport</keyword>
<evidence type="ECO:0000256" key="3">
    <source>
        <dbReference type="ARBA" id="ARBA00022723"/>
    </source>
</evidence>
<dbReference type="EMBL" id="JAVRFD010000039">
    <property type="protein sequence ID" value="MDT0549913.1"/>
    <property type="molecule type" value="Genomic_DNA"/>
</dbReference>
<reference evidence="9" key="1">
    <citation type="submission" date="2024-05" db="EMBL/GenBank/DDBJ databases">
        <title>30 novel species of actinomycetes from the DSMZ collection.</title>
        <authorList>
            <person name="Nouioui I."/>
        </authorList>
    </citation>
    <scope>NUCLEOTIDE SEQUENCE</scope>
    <source>
        <strain evidence="9">DSM 41529</strain>
    </source>
</reference>
<keyword evidence="7" id="KW-0003">3Fe-4S</keyword>
<dbReference type="Proteomes" id="UP001180754">
    <property type="component" value="Unassembled WGS sequence"/>
</dbReference>
<protein>
    <recommendedName>
        <fullName evidence="8">Ferredoxin</fullName>
    </recommendedName>
</protein>
<accession>A0ABU2XYH5</accession>
<keyword evidence="4 8" id="KW-0249">Electron transport</keyword>
<evidence type="ECO:0000256" key="7">
    <source>
        <dbReference type="ARBA" id="ARBA00023291"/>
    </source>
</evidence>
<dbReference type="PRINTS" id="PR00352">
    <property type="entry name" value="3FE4SFRDOXIN"/>
</dbReference>
<dbReference type="RefSeq" id="WP_311730489.1">
    <property type="nucleotide sequence ID" value="NZ_JAVRFD010000039.1"/>
</dbReference>
<dbReference type="Gene3D" id="3.30.70.20">
    <property type="match status" value="1"/>
</dbReference>
<sequence length="66" mass="6870">MKITVDDVKCCGAGQCVLLAPEVFDQRDEDGIVVLLDAEPPAELHTAVKEAASVCPAAAISLSDTE</sequence>